<dbReference type="PROSITE" id="PS00107">
    <property type="entry name" value="PROTEIN_KINASE_ATP"/>
    <property type="match status" value="1"/>
</dbReference>
<dbReference type="Proteomes" id="UP000604825">
    <property type="component" value="Unassembled WGS sequence"/>
</dbReference>
<accession>A0A811QD98</accession>
<proteinExistence type="predicted"/>
<reference evidence="2" key="1">
    <citation type="submission" date="2020-10" db="EMBL/GenBank/DDBJ databases">
        <authorList>
            <person name="Han B."/>
            <person name="Lu T."/>
            <person name="Zhao Q."/>
            <person name="Huang X."/>
            <person name="Zhao Y."/>
        </authorList>
    </citation>
    <scope>NUCLEOTIDE SEQUENCE</scope>
</reference>
<dbReference type="InterPro" id="IPR011009">
    <property type="entry name" value="Kinase-like_dom_sf"/>
</dbReference>
<gene>
    <name evidence="2" type="ORF">NCGR_LOCUS38846</name>
</gene>
<dbReference type="AlphaFoldDB" id="A0A811QD98"/>
<evidence type="ECO:0008006" key="4">
    <source>
        <dbReference type="Google" id="ProtNLM"/>
    </source>
</evidence>
<dbReference type="GO" id="GO:0005524">
    <property type="term" value="F:ATP binding"/>
    <property type="evidence" value="ECO:0007669"/>
    <property type="project" value="UniProtKB-UniRule"/>
</dbReference>
<dbReference type="PANTHER" id="PTHR45707">
    <property type="entry name" value="C2 CALCIUM/LIPID-BINDING PLANT PHOSPHORIBOSYLTRANSFERASE FAMILY PROTEIN"/>
    <property type="match status" value="1"/>
</dbReference>
<keyword evidence="3" id="KW-1185">Reference proteome</keyword>
<dbReference type="EMBL" id="CAJGYO010000009">
    <property type="protein sequence ID" value="CAD6255252.1"/>
    <property type="molecule type" value="Genomic_DNA"/>
</dbReference>
<dbReference type="Gene3D" id="3.30.200.20">
    <property type="entry name" value="Phosphorylase Kinase, domain 1"/>
    <property type="match status" value="1"/>
</dbReference>
<name>A0A811QD98_9POAL</name>
<protein>
    <recommendedName>
        <fullName evidence="4">Protein kinase domain-containing protein</fullName>
    </recommendedName>
</protein>
<feature type="binding site" evidence="1">
    <location>
        <position position="67"/>
    </location>
    <ligand>
        <name>ATP</name>
        <dbReference type="ChEBI" id="CHEBI:30616"/>
    </ligand>
</feature>
<keyword evidence="1" id="KW-0547">Nucleotide-binding</keyword>
<evidence type="ECO:0000313" key="2">
    <source>
        <dbReference type="EMBL" id="CAD6255252.1"/>
    </source>
</evidence>
<keyword evidence="1" id="KW-0067">ATP-binding</keyword>
<evidence type="ECO:0000256" key="1">
    <source>
        <dbReference type="PROSITE-ProRule" id="PRU10141"/>
    </source>
</evidence>
<comment type="caution">
    <text evidence="2">The sequence shown here is derived from an EMBL/GenBank/DDBJ whole genome shotgun (WGS) entry which is preliminary data.</text>
</comment>
<dbReference type="PANTHER" id="PTHR45707:SF70">
    <property type="entry name" value="PROTEIN KINASE DOMAIN-CONTAINING PROTEIN"/>
    <property type="match status" value="1"/>
</dbReference>
<dbReference type="InterPro" id="IPR017441">
    <property type="entry name" value="Protein_kinase_ATP_BS"/>
</dbReference>
<sequence>MDREASNKLKLLEHMLDDPSAGPTDLPLSLLTEITNNFSHDQEVGRGGFAVVYKGLLQNGRTVAVKKLSDMVMDENKFNQELLRSWSNRLEVSQGDEQLEQVS</sequence>
<dbReference type="OrthoDB" id="691120at2759"/>
<evidence type="ECO:0000313" key="3">
    <source>
        <dbReference type="Proteomes" id="UP000604825"/>
    </source>
</evidence>
<organism evidence="2 3">
    <name type="scientific">Miscanthus lutarioriparius</name>
    <dbReference type="NCBI Taxonomy" id="422564"/>
    <lineage>
        <taxon>Eukaryota</taxon>
        <taxon>Viridiplantae</taxon>
        <taxon>Streptophyta</taxon>
        <taxon>Embryophyta</taxon>
        <taxon>Tracheophyta</taxon>
        <taxon>Spermatophyta</taxon>
        <taxon>Magnoliopsida</taxon>
        <taxon>Liliopsida</taxon>
        <taxon>Poales</taxon>
        <taxon>Poaceae</taxon>
        <taxon>PACMAD clade</taxon>
        <taxon>Panicoideae</taxon>
        <taxon>Andropogonodae</taxon>
        <taxon>Andropogoneae</taxon>
        <taxon>Saccharinae</taxon>
        <taxon>Miscanthus</taxon>
    </lineage>
</organism>
<dbReference type="SUPFAM" id="SSF56112">
    <property type="entry name" value="Protein kinase-like (PK-like)"/>
    <property type="match status" value="1"/>
</dbReference>